<dbReference type="Pfam" id="PF00616">
    <property type="entry name" value="RasGAP"/>
    <property type="match status" value="1"/>
</dbReference>
<evidence type="ECO:0000313" key="4">
    <source>
        <dbReference type="Proteomes" id="UP000092555"/>
    </source>
</evidence>
<dbReference type="PANTHER" id="PTHR10194">
    <property type="entry name" value="RAS GTPASE-ACTIVATING PROTEINS"/>
    <property type="match status" value="1"/>
</dbReference>
<evidence type="ECO:0000256" key="1">
    <source>
        <dbReference type="ARBA" id="ARBA00022468"/>
    </source>
</evidence>
<dbReference type="GeneID" id="30029361"/>
<name>A0A1A0H4Z3_9ASCO</name>
<dbReference type="GO" id="GO:0005096">
    <property type="term" value="F:GTPase activator activity"/>
    <property type="evidence" value="ECO:0007669"/>
    <property type="project" value="UniProtKB-KW"/>
</dbReference>
<dbReference type="Gene3D" id="3.40.525.10">
    <property type="entry name" value="CRAL-TRIO lipid binding domain"/>
    <property type="match status" value="1"/>
</dbReference>
<dbReference type="EMBL" id="LXTC01000008">
    <property type="protein sequence ID" value="OBA19106.1"/>
    <property type="molecule type" value="Genomic_DNA"/>
</dbReference>
<dbReference type="STRING" id="869754.A0A1A0H4Z3"/>
<dbReference type="Proteomes" id="UP000092555">
    <property type="component" value="Unassembled WGS sequence"/>
</dbReference>
<keyword evidence="4" id="KW-1185">Reference proteome</keyword>
<keyword evidence="1" id="KW-0343">GTPase activation</keyword>
<proteinExistence type="predicted"/>
<dbReference type="RefSeq" id="XP_018709641.1">
    <property type="nucleotide sequence ID" value="XM_018856385.1"/>
</dbReference>
<dbReference type="InterPro" id="IPR036865">
    <property type="entry name" value="CRAL-TRIO_dom_sf"/>
</dbReference>
<reference evidence="3 4" key="1">
    <citation type="submission" date="2016-05" db="EMBL/GenBank/DDBJ databases">
        <title>Comparative genomics of biotechnologically important yeasts.</title>
        <authorList>
            <consortium name="DOE Joint Genome Institute"/>
            <person name="Riley R."/>
            <person name="Haridas S."/>
            <person name="Wolfe K.H."/>
            <person name="Lopes M.R."/>
            <person name="Hittinger C.T."/>
            <person name="Goker M."/>
            <person name="Salamov A."/>
            <person name="Wisecaver J."/>
            <person name="Long T.M."/>
            <person name="Aerts A.L."/>
            <person name="Barry K."/>
            <person name="Choi C."/>
            <person name="Clum A."/>
            <person name="Coughlan A.Y."/>
            <person name="Deshpande S."/>
            <person name="Douglass A.P."/>
            <person name="Hanson S.J."/>
            <person name="Klenk H.-P."/>
            <person name="LaButti K."/>
            <person name="Lapidus A."/>
            <person name="Lindquist E."/>
            <person name="Lipzen A."/>
            <person name="Meier-kolthoff J.P."/>
            <person name="Ohm R.A."/>
            <person name="Otillar R.P."/>
            <person name="Pangilinan J."/>
            <person name="Peng Y."/>
            <person name="Rokas A."/>
            <person name="Rosa C.A."/>
            <person name="Scheuner C."/>
            <person name="Sibirny A.A."/>
            <person name="Slot J.C."/>
            <person name="Stielow J.B."/>
            <person name="Sun H."/>
            <person name="Kurtzman C.P."/>
            <person name="Blackwell M."/>
            <person name="Grigoriev I.V."/>
            <person name="Jeffries T.W."/>
        </authorList>
    </citation>
    <scope>NUCLEOTIDE SEQUENCE [LARGE SCALE GENOMIC DNA]</scope>
    <source>
        <strain evidence="3 4">NRRL YB-4993</strain>
    </source>
</reference>
<dbReference type="OrthoDB" id="28245at2759"/>
<accession>A0A1A0H4Z3</accession>
<dbReference type="InterPro" id="IPR008936">
    <property type="entry name" value="Rho_GTPase_activation_prot"/>
</dbReference>
<comment type="caution">
    <text evidence="3">The sequence shown here is derived from an EMBL/GenBank/DDBJ whole genome shotgun (WGS) entry which is preliminary data.</text>
</comment>
<dbReference type="InterPro" id="IPR001936">
    <property type="entry name" value="RasGAP_dom"/>
</dbReference>
<dbReference type="InterPro" id="IPR039360">
    <property type="entry name" value="Ras_GTPase"/>
</dbReference>
<feature type="domain" description="Ras-GAP" evidence="2">
    <location>
        <begin position="1217"/>
        <end position="1401"/>
    </location>
</feature>
<dbReference type="SMART" id="SM00323">
    <property type="entry name" value="RasGAP"/>
    <property type="match status" value="1"/>
</dbReference>
<sequence length="2564" mass="292652">MGSSFINALVSRLDAVLPNRMGHSLAEVELDSQFIITTNLILKNCKPNEFNGHQDFFSDILKALLSILEKLNIDPQTQKLIDRSTNVLSSTVILTRLLRIIAITKWDPEGNYSQKEDLSMDVGINFDIESNIAHDIFDLYAHKEPPAVNIDTGHVLGVLFKILSPEINIQGLSDICKFKPVPRDVAYSVSPQLGLLAQELRSQILEIDSNILILIRYIAASNPPDYANFVKQRLFSYVNRGENIPLAALQRYACLLMFVYCTPNNTSFYLKLVYSAIPYIRSMTWKQLFLHYESINLRIQCINKPGFYSNVIYAGSSAEQECKIIFDYISTAIENESNTNTSLLSWYVVLCPSGFDELLLKSGKLKQVFNKRVKFLHSILKDSHAGADLDCFESLISIFLWASLLPENEGAVRKFSNRYLDDTFQNFSKMRLKCVTDSLLARFRSLHQKLFTAAIAINPDKYISIFIGEFQEKHELQALVFYDKSKTIDSHDLLEVIMALSCHSRYRDTVNHLMRQINATLSNIMHCCAQILCQKNAPMSKTRSLCSSSDVDNIDQDDQETNPNFWTRPYGSQVPEDQVFMIQNILRLTLDIYTKSPLFFMQFQFKNSGGTRDEKAHEMLKFSDAVFVPLNVAIHSQSTTSRSMFKSACKLSMRLLQVGNEMDSTDEVHCISTMISHNVIYSTCEVIGSLSYPAFKEYYISLKSFLLERIESPLRAQKNDFYQSKWTHIGCERVCTSLDKLLMLCLCTHDIQFFSLLKLSIKAHSFETCATRSGFNCFQNSLAESFCDVMGDDIVFTGFVSLHKKFKSILADFKPTRGLYEAWLMIYNRWVEMVDDKTGATDDNFTFKHYTEFLATTSGCFLGSMFEESGIGPQELATTVISSFYDRAVALLNCEELFIRVVIREALSTETHSEVYQLIYDKIMNSVRVYKDVSSVSAESVLFFEEAVSIFTSILNIKSEGAFILAALLPEVIEIFFEYVDIVPNLIDQIKLKLRLCKLTYVMSALRDNFGISGAYKLRNKFAKIAADWLDSAASYSTDLSNDSTTIASSNGRASDVEFLQIELAAECAKSFSLQLQNLVLTVPDGTKESNFEQAKILVFSNFFSIFYKIFQKFNGNDPSPLVIKSKFKIQTITEHVLKAISNMLRANVGIGLEFAIPLGYHENNKIRSIFLDIFATTLSAGKLKLGEEEFSDSTVYRMSEIIEVYGAAARVASPAEHNLLATSLNGLFGYTKGLDKLFLILLEVEMQSVNRASDIFRGNSTLTRLMSIFAKEYGAPYLSVVLRPFVEEMVQHNVIFEVERDGKKEDVDLFFKYLRKLVKSVVNSIPWVPEAFKFICFEIHRCVGKKFDESSLIAVGSFLFLRFFCPAIVCPESFFDITSVDIRVKRSLMQIVKAIQYMANGSILNLKWASLATRSAEMNDLNAEIFAFMEKIAAERSNENYVFHVTLLKPLTCLRYVHKFFYAYFVEIRHNFLVGNQSSDEKCLQQNILAWRKLDKIMSELGNPKPAISLQGTKSYKSIDAQSNIGNSQFTEFMAKMSAKNIETSIETPIVKNFVFHDGTPVVVVTFRYIKEISYDVSTMVYLLLETVSQIWENQFYCVIDLTQFYFMEIFGKDIANLLKTYAPRVFFRNCKRTYYYNLPRPSYLAIIDSWTDFRPQNNVERSISFYSEQDSSEMIESLCLSEATMAIPQDVKFVCKSCKLYDDKMSMFTNVTLRLGRLWLLICFERMNLDRDYSPTKSIAPVEVLRLTDLIKCEISNKSGENNEFTLYLNKFNYQVTLVTPQREEVLRFLYFAMLRSSKKSKSSRSAAQKSELEQSQRFSALATLLFHGLLQSNDEVRVAASKLLKSFSSYYNITFDSSSRYFSKASFPVDMTDFVVSYSSSLADHFPQYSHEFLRSFFANFDKFTASSKISGVMYISPWVVNLHEHISKEIDGVEKMSFIVRQLCKITTKNPLILSFMKELIWKKIFRDMRMTTILVDELVAIAMEIASESDDWNIIISVFHPSVELCGELVSRLHNCIYKTKKGDSAIVIQSKISEISILIKICSSLFFDSFVYGSLYLLDVFLFCTLFIDRSDLDFGHDLQSLVLSTIQSFSCKPLLGDEQVDLINETVEYFSSQRAKMLFGLTTKERGAHIDFSQNYERALSFEHLCDYLNNFMSKIGSADDKKYWISRWSSLSKDIAFSDSFFQMRAYTIVCTLARSGISDSVGGRIMEVLTGQLFDDPASFFEGSVCFLRLMQGLVSDSVYLPLLVWVIAGALLLEFPLNYQAMISSLGKSFEKMIFDEAFTCKVFAIRSNLEPLISLFEERVDIKIRRENYEFVFLFLISKGLIVSQVRHTSINTIRRSLLAKGQRQGGHILKAKSSDDFVLAYLLVYYLSVPDSTFQTLLSELGLEGVPLTQLGRDKIPDALLDGICSLCESLHLGLVLAAHIFIGECEQIFKFKFIALYAMILERLRDSALMIYHIIQAKLEESFINAASNSLTNDISVILMRIVRDRSYNPKIWQEKIAVSLRKIEVFNVDTIHQFELLNGATESVQRMTIVRQMFYRNLCSVTDGLKLEKF</sequence>
<dbReference type="PROSITE" id="PS50018">
    <property type="entry name" value="RAS_GTPASE_ACTIV_2"/>
    <property type="match status" value="1"/>
</dbReference>
<dbReference type="PANTHER" id="PTHR10194:SF60">
    <property type="entry name" value="RAS GTPASE-ACTIVATING PROTEIN RASKOL"/>
    <property type="match status" value="1"/>
</dbReference>
<evidence type="ECO:0000259" key="2">
    <source>
        <dbReference type="PROSITE" id="PS50018"/>
    </source>
</evidence>
<organism evidence="3 4">
    <name type="scientific">Metschnikowia bicuspidata var. bicuspidata NRRL YB-4993</name>
    <dbReference type="NCBI Taxonomy" id="869754"/>
    <lineage>
        <taxon>Eukaryota</taxon>
        <taxon>Fungi</taxon>
        <taxon>Dikarya</taxon>
        <taxon>Ascomycota</taxon>
        <taxon>Saccharomycotina</taxon>
        <taxon>Pichiomycetes</taxon>
        <taxon>Metschnikowiaceae</taxon>
        <taxon>Metschnikowia</taxon>
    </lineage>
</organism>
<gene>
    <name evidence="3" type="ORF">METBIDRAFT_33704</name>
</gene>
<evidence type="ECO:0000313" key="3">
    <source>
        <dbReference type="EMBL" id="OBA19106.1"/>
    </source>
</evidence>
<dbReference type="SUPFAM" id="SSF48350">
    <property type="entry name" value="GTPase activation domain, GAP"/>
    <property type="match status" value="1"/>
</dbReference>
<protein>
    <recommendedName>
        <fullName evidence="2">Ras-GAP domain-containing protein</fullName>
    </recommendedName>
</protein>
<dbReference type="Gene3D" id="1.10.506.10">
    <property type="entry name" value="GTPase Activation - p120gap, domain 1"/>
    <property type="match status" value="1"/>
</dbReference>